<dbReference type="Proteomes" id="UP000790787">
    <property type="component" value="Chromosome 10"/>
</dbReference>
<accession>A0AC58S524</accession>
<sequence length="381" mass="43026">MVRTPSIEKNGRKRGARSEEEYNKLRAFLEKHGHPNWRQLPKYAGLMRCGKSCRLRWMNYLRPGLKKGNYSLEEEELIIKLHNELGNRWSAIAAKFPGRSDNDIKNQWHAHLKKRVNTNTNSSISTEQFTESSLSVESQNDHSSNYKVSEHEADNDMKELSSASTDPIDRIFCSNFAANWTEEDHIRSMDQLSSLNSAEPRLGDASFMREDSSREADTSSLAKEKNRKRKLLNKSSKLKKAKVQKPEVNLVALTSGATEGPRAGVGEKDDTPLASGEEGSMSASDLVELMVVEPTINKPEVVHVVPSRAEEALEDGSDDIIVLYNQAFAKFQAELAQSEEECRRLSSQADGFRALYTKEEELCDLQARLETFSRERTDLAK</sequence>
<reference evidence="1" key="1">
    <citation type="journal article" date="2014" name="Nat. Commun.">
        <title>The tobacco genome sequence and its comparison with those of tomato and potato.</title>
        <authorList>
            <person name="Sierro N."/>
            <person name="Battey J.N."/>
            <person name="Ouadi S."/>
            <person name="Bakaher N."/>
            <person name="Bovet L."/>
            <person name="Willig A."/>
            <person name="Goepfert S."/>
            <person name="Peitsch M.C."/>
            <person name="Ivanov N.V."/>
        </authorList>
    </citation>
    <scope>NUCLEOTIDE SEQUENCE [LARGE SCALE GENOMIC DNA]</scope>
</reference>
<dbReference type="RefSeq" id="XP_075080082.1">
    <property type="nucleotide sequence ID" value="XM_075223981.1"/>
</dbReference>
<organism evidence="1 2">
    <name type="scientific">Nicotiana tabacum</name>
    <name type="common">Common tobacco</name>
    <dbReference type="NCBI Taxonomy" id="4097"/>
    <lineage>
        <taxon>Eukaryota</taxon>
        <taxon>Viridiplantae</taxon>
        <taxon>Streptophyta</taxon>
        <taxon>Embryophyta</taxon>
        <taxon>Tracheophyta</taxon>
        <taxon>Spermatophyta</taxon>
        <taxon>Magnoliopsida</taxon>
        <taxon>eudicotyledons</taxon>
        <taxon>Gunneridae</taxon>
        <taxon>Pentapetalae</taxon>
        <taxon>asterids</taxon>
        <taxon>lamiids</taxon>
        <taxon>Solanales</taxon>
        <taxon>Solanaceae</taxon>
        <taxon>Nicotianoideae</taxon>
        <taxon>Nicotianeae</taxon>
        <taxon>Nicotiana</taxon>
    </lineage>
</organism>
<keyword evidence="1" id="KW-1185">Reference proteome</keyword>
<reference evidence="2" key="2">
    <citation type="submission" date="2025-08" db="UniProtKB">
        <authorList>
            <consortium name="RefSeq"/>
        </authorList>
    </citation>
    <scope>IDENTIFICATION</scope>
    <source>
        <tissue evidence="2">Leaf</tissue>
    </source>
</reference>
<evidence type="ECO:0000313" key="2">
    <source>
        <dbReference type="RefSeq" id="XP_075080082.1"/>
    </source>
</evidence>
<gene>
    <name evidence="2" type="primary">LOC107792665</name>
</gene>
<protein>
    <submittedName>
        <fullName evidence="2">Uncharacterized protein LOC107792665</fullName>
    </submittedName>
</protein>
<evidence type="ECO:0000313" key="1">
    <source>
        <dbReference type="Proteomes" id="UP000790787"/>
    </source>
</evidence>
<proteinExistence type="predicted"/>
<name>A0AC58S524_TOBAC</name>